<evidence type="ECO:0000313" key="1">
    <source>
        <dbReference type="Proteomes" id="UP000095283"/>
    </source>
</evidence>
<organism evidence="1 2">
    <name type="scientific">Heterorhabditis bacteriophora</name>
    <name type="common">Entomopathogenic nematode worm</name>
    <dbReference type="NCBI Taxonomy" id="37862"/>
    <lineage>
        <taxon>Eukaryota</taxon>
        <taxon>Metazoa</taxon>
        <taxon>Ecdysozoa</taxon>
        <taxon>Nematoda</taxon>
        <taxon>Chromadorea</taxon>
        <taxon>Rhabditida</taxon>
        <taxon>Rhabditina</taxon>
        <taxon>Rhabditomorpha</taxon>
        <taxon>Strongyloidea</taxon>
        <taxon>Heterorhabditidae</taxon>
        <taxon>Heterorhabditis</taxon>
    </lineage>
</organism>
<dbReference type="Proteomes" id="UP000095283">
    <property type="component" value="Unplaced"/>
</dbReference>
<keyword evidence="1" id="KW-1185">Reference proteome</keyword>
<accession>A0A1I7WHY4</accession>
<sequence length="80" mass="9381">MNIIDINTAIYLSKVIEVISIKIMVVCIALKCLKFYKIFILTPCHIVKIIYISFLNVNTIFSQKHKKSIFSLFHNFHHLN</sequence>
<name>A0A1I7WHY4_HETBA</name>
<protein>
    <submittedName>
        <fullName evidence="2">Uncharacterized protein</fullName>
    </submittedName>
</protein>
<dbReference type="AlphaFoldDB" id="A0A1I7WHY4"/>
<evidence type="ECO:0000313" key="2">
    <source>
        <dbReference type="WBParaSite" id="Hba_04616"/>
    </source>
</evidence>
<dbReference type="WBParaSite" id="Hba_04616">
    <property type="protein sequence ID" value="Hba_04616"/>
    <property type="gene ID" value="Hba_04616"/>
</dbReference>
<proteinExistence type="predicted"/>
<reference evidence="2" key="1">
    <citation type="submission" date="2016-11" db="UniProtKB">
        <authorList>
            <consortium name="WormBaseParasite"/>
        </authorList>
    </citation>
    <scope>IDENTIFICATION</scope>
</reference>